<evidence type="ECO:0008006" key="4">
    <source>
        <dbReference type="Google" id="ProtNLM"/>
    </source>
</evidence>
<dbReference type="NCBIfam" id="TIGR04336">
    <property type="entry name" value="AmmeMemoSam_B"/>
    <property type="match status" value="1"/>
</dbReference>
<comment type="similarity">
    <text evidence="1">Belongs to the MEMO1 family.</text>
</comment>
<evidence type="ECO:0000313" key="3">
    <source>
        <dbReference type="Proteomes" id="UP000030742"/>
    </source>
</evidence>
<dbReference type="Gene3D" id="3.40.830.10">
    <property type="entry name" value="LigB-like"/>
    <property type="match status" value="1"/>
</dbReference>
<dbReference type="PANTHER" id="PTHR11060:SF0">
    <property type="entry name" value="PROTEIN MEMO1"/>
    <property type="match status" value="1"/>
</dbReference>
<dbReference type="PANTHER" id="PTHR11060">
    <property type="entry name" value="PROTEIN MEMO1"/>
    <property type="match status" value="1"/>
</dbReference>
<evidence type="ECO:0000256" key="1">
    <source>
        <dbReference type="ARBA" id="ARBA00006315"/>
    </source>
</evidence>
<dbReference type="Pfam" id="PF01875">
    <property type="entry name" value="Memo"/>
    <property type="match status" value="1"/>
</dbReference>
<name>U4U3Q5_DENPD</name>
<accession>U4U3Q5</accession>
<dbReference type="HAMAP" id="MF_00055">
    <property type="entry name" value="MEMO1"/>
    <property type="match status" value="1"/>
</dbReference>
<dbReference type="OrthoDB" id="417112at2759"/>
<dbReference type="Proteomes" id="UP000030742">
    <property type="component" value="Unassembled WGS sequence"/>
</dbReference>
<proteinExistence type="inferred from homology"/>
<dbReference type="AlphaFoldDB" id="U4U3Q5"/>
<evidence type="ECO:0000313" key="2">
    <source>
        <dbReference type="EMBL" id="ERL85231.1"/>
    </source>
</evidence>
<dbReference type="EMBL" id="KB631669">
    <property type="protein sequence ID" value="ERL85231.1"/>
    <property type="molecule type" value="Genomic_DNA"/>
</dbReference>
<protein>
    <recommendedName>
        <fullName evidence="4">Protein MEMO1</fullName>
    </recommendedName>
</protein>
<reference evidence="2 3" key="1">
    <citation type="journal article" date="2013" name="Genome Biol.">
        <title>Draft genome of the mountain pine beetle, Dendroctonus ponderosae Hopkins, a major forest pest.</title>
        <authorList>
            <person name="Keeling C.I."/>
            <person name="Yuen M.M."/>
            <person name="Liao N.Y."/>
            <person name="Docking T.R."/>
            <person name="Chan S.K."/>
            <person name="Taylor G.A."/>
            <person name="Palmquist D.L."/>
            <person name="Jackman S.D."/>
            <person name="Nguyen A."/>
            <person name="Li M."/>
            <person name="Henderson H."/>
            <person name="Janes J.K."/>
            <person name="Zhao Y."/>
            <person name="Pandoh P."/>
            <person name="Moore R."/>
            <person name="Sperling F.A."/>
            <person name="Huber D.P."/>
            <person name="Birol I."/>
            <person name="Jones S.J."/>
            <person name="Bohlmann J."/>
        </authorList>
    </citation>
    <scope>NUCLEOTIDE SEQUENCE</scope>
</reference>
<dbReference type="CDD" id="cd07361">
    <property type="entry name" value="MEMO_like"/>
    <property type="match status" value="1"/>
</dbReference>
<sequence>MPVRRALHAGSWYTDSGAELSRQLDHWLNQADLSHGPARAIIAPCQQKMLVVQRNFPFSHAGYQYCGACGGHAYRQISPVVVRRIFVLGPSHHVRLPGCALSSAQKYKTPLYDLHIDMTVNNELENTGEFEWMDLDTDENEHSIEMHLPYIAKVMENYKNQFTIVPILVGSLTPEKEAQYGRIFAQYLADPKNLFIISSDFCHWGHRFRYTYYDRSYGSVYQSIEGLDRVGMNIIENLNPTEFTNYLKKYGNTICGRHPIGILLQAIQELLRSDNSQNASLKFLKYAQSSQCRNMNDSSVSYASAALVID</sequence>
<organism evidence="2 3">
    <name type="scientific">Dendroctonus ponderosae</name>
    <name type="common">Mountain pine beetle</name>
    <dbReference type="NCBI Taxonomy" id="77166"/>
    <lineage>
        <taxon>Eukaryota</taxon>
        <taxon>Metazoa</taxon>
        <taxon>Ecdysozoa</taxon>
        <taxon>Arthropoda</taxon>
        <taxon>Hexapoda</taxon>
        <taxon>Insecta</taxon>
        <taxon>Pterygota</taxon>
        <taxon>Neoptera</taxon>
        <taxon>Endopterygota</taxon>
        <taxon>Coleoptera</taxon>
        <taxon>Polyphaga</taxon>
        <taxon>Cucujiformia</taxon>
        <taxon>Curculionidae</taxon>
        <taxon>Scolytinae</taxon>
        <taxon>Dendroctonus</taxon>
    </lineage>
</organism>
<dbReference type="STRING" id="77166.U4U3Q5"/>
<dbReference type="InterPro" id="IPR002737">
    <property type="entry name" value="MEMO1_fam"/>
</dbReference>
<gene>
    <name evidence="2" type="ORF">D910_02652</name>
</gene>